<dbReference type="OrthoDB" id="2442052at2759"/>
<keyword evidence="1" id="KW-0175">Coiled coil</keyword>
<name>A0A397TUL1_9GLOM</name>
<dbReference type="Proteomes" id="UP000266673">
    <property type="component" value="Unassembled WGS sequence"/>
</dbReference>
<evidence type="ECO:0000256" key="2">
    <source>
        <dbReference type="SAM" id="MobiDB-lite"/>
    </source>
</evidence>
<evidence type="ECO:0000313" key="4">
    <source>
        <dbReference type="Proteomes" id="UP000266673"/>
    </source>
</evidence>
<feature type="coiled-coil region" evidence="1">
    <location>
        <begin position="8"/>
        <end position="54"/>
    </location>
</feature>
<feature type="compositionally biased region" description="Low complexity" evidence="2">
    <location>
        <begin position="75"/>
        <end position="89"/>
    </location>
</feature>
<feature type="region of interest" description="Disordered" evidence="2">
    <location>
        <begin position="73"/>
        <end position="103"/>
    </location>
</feature>
<protein>
    <submittedName>
        <fullName evidence="3">Uncharacterized protein</fullName>
    </submittedName>
</protein>
<dbReference type="EMBL" id="QKWP01002932">
    <property type="protein sequence ID" value="RIB01802.1"/>
    <property type="molecule type" value="Genomic_DNA"/>
</dbReference>
<gene>
    <name evidence="3" type="ORF">C2G38_2229626</name>
</gene>
<sequence length="522" mass="59671">MTSAQSTIDSLKELNSRLVSEIDKLRKKFAEVEAENIELKAENVKVKAENTEIKADNSPINSSSIPEQIVLQSEDAPASDISDNASNSDVCQEPLTRCPASPIHTEPKLLEDKKINNFLDMQNKKEVSDMMIKRNREKKLQRSLNNSIPSILSEVSTMPTSPVSNIDMSESLDSKTVKKLLNQNQDKNLDKSHKKKGTEDIVQVIANGIRDNILLDESEVRSLASSNNVTEIAYQICSITPLLDLAQLFDKATDAEHYAMKANQEETLCWISYGKEFVIQYNDFIKNSNEKMGEKKAKGIIYDKILEHLIIIREKKSKEMGIQLPEISRKTLCKKTQRAIKTYKLFEKIGIDKIKYLKAYSANSISDLTNEQIQKIIDSFSNYNKSNTEISTTARRQNHATKIASTLIKETKSQENNQDSKQETNVSEEAKEILIRNESDIDILILHLQQKFKMSKKILDKWKADIVFEFRDNTKYWKEERESMPEADFLKHKKNFEAKMGVPTTPHKKELKNKSLALIEYA</sequence>
<proteinExistence type="predicted"/>
<keyword evidence="4" id="KW-1185">Reference proteome</keyword>
<dbReference type="AlphaFoldDB" id="A0A397TUL1"/>
<accession>A0A397TUL1</accession>
<comment type="caution">
    <text evidence="3">The sequence shown here is derived from an EMBL/GenBank/DDBJ whole genome shotgun (WGS) entry which is preliminary data.</text>
</comment>
<dbReference type="STRING" id="44941.A0A397TUL1"/>
<organism evidence="3 4">
    <name type="scientific">Gigaspora rosea</name>
    <dbReference type="NCBI Taxonomy" id="44941"/>
    <lineage>
        <taxon>Eukaryota</taxon>
        <taxon>Fungi</taxon>
        <taxon>Fungi incertae sedis</taxon>
        <taxon>Mucoromycota</taxon>
        <taxon>Glomeromycotina</taxon>
        <taxon>Glomeromycetes</taxon>
        <taxon>Diversisporales</taxon>
        <taxon>Gigasporaceae</taxon>
        <taxon>Gigaspora</taxon>
    </lineage>
</organism>
<evidence type="ECO:0000313" key="3">
    <source>
        <dbReference type="EMBL" id="RIB01802.1"/>
    </source>
</evidence>
<evidence type="ECO:0000256" key="1">
    <source>
        <dbReference type="SAM" id="Coils"/>
    </source>
</evidence>
<reference evidence="3 4" key="1">
    <citation type="submission" date="2018-06" db="EMBL/GenBank/DDBJ databases">
        <title>Comparative genomics reveals the genomic features of Rhizophagus irregularis, R. cerebriforme, R. diaphanum and Gigaspora rosea, and their symbiotic lifestyle signature.</title>
        <authorList>
            <person name="Morin E."/>
            <person name="San Clemente H."/>
            <person name="Chen E.C.H."/>
            <person name="De La Providencia I."/>
            <person name="Hainaut M."/>
            <person name="Kuo A."/>
            <person name="Kohler A."/>
            <person name="Murat C."/>
            <person name="Tang N."/>
            <person name="Roy S."/>
            <person name="Loubradou J."/>
            <person name="Henrissat B."/>
            <person name="Grigoriev I.V."/>
            <person name="Corradi N."/>
            <person name="Roux C."/>
            <person name="Martin F.M."/>
        </authorList>
    </citation>
    <scope>NUCLEOTIDE SEQUENCE [LARGE SCALE GENOMIC DNA]</scope>
    <source>
        <strain evidence="3 4">DAOM 194757</strain>
    </source>
</reference>